<dbReference type="KEGG" id="jeo:JMA_23340"/>
<evidence type="ECO:0000313" key="2">
    <source>
        <dbReference type="Proteomes" id="UP000031449"/>
    </source>
</evidence>
<dbReference type="Proteomes" id="UP000031449">
    <property type="component" value="Chromosome"/>
</dbReference>
<protein>
    <submittedName>
        <fullName evidence="1">Uncharacterized protein</fullName>
    </submittedName>
</protein>
<reference evidence="1 2" key="1">
    <citation type="submission" date="2014-08" db="EMBL/GenBank/DDBJ databases">
        <title>Complete genome of a marine bacteria Jeotgalibacillus malaysiensis.</title>
        <authorList>
            <person name="Yaakop A.S."/>
            <person name="Chan K.-G."/>
            <person name="Goh K.M."/>
        </authorList>
    </citation>
    <scope>NUCLEOTIDE SEQUENCE [LARGE SCALE GENOMIC DNA]</scope>
    <source>
        <strain evidence="1 2">D5</strain>
    </source>
</reference>
<proteinExistence type="predicted"/>
<dbReference type="AlphaFoldDB" id="A0A0B5ANC9"/>
<evidence type="ECO:0000313" key="1">
    <source>
        <dbReference type="EMBL" id="AJD91651.1"/>
    </source>
</evidence>
<keyword evidence="2" id="KW-1185">Reference proteome</keyword>
<organism evidence="1 2">
    <name type="scientific">Jeotgalibacillus malaysiensis</name>
    <dbReference type="NCBI Taxonomy" id="1508404"/>
    <lineage>
        <taxon>Bacteria</taxon>
        <taxon>Bacillati</taxon>
        <taxon>Bacillota</taxon>
        <taxon>Bacilli</taxon>
        <taxon>Bacillales</taxon>
        <taxon>Caryophanaceae</taxon>
        <taxon>Jeotgalibacillus</taxon>
    </lineage>
</organism>
<dbReference type="HOGENOM" id="CLU_3136623_0_0_9"/>
<dbReference type="EMBL" id="CP009416">
    <property type="protein sequence ID" value="AJD91651.1"/>
    <property type="molecule type" value="Genomic_DNA"/>
</dbReference>
<sequence length="49" mass="5710">MIGNPVKLSDLVSRLYKGKKHHFILMRDGKMIANLSDDMIIKRYFSAEK</sequence>
<accession>A0A0B5ANC9</accession>
<dbReference type="BioCyc" id="JESP1508404:G14D9-11589-MONOMER"/>
<name>A0A0B5ANC9_9BACL</name>
<dbReference type="STRING" id="1508404.JMA_23340"/>
<gene>
    <name evidence="1" type="ORF">JMA_23340</name>
</gene>